<keyword evidence="11" id="KW-0670">Pyruvate</keyword>
<dbReference type="GO" id="GO:0008453">
    <property type="term" value="F:alanine-glyoxylate transaminase activity"/>
    <property type="evidence" value="ECO:0007669"/>
    <property type="project" value="TreeGrafter"/>
</dbReference>
<feature type="domain" description="Aminotransferase class V" evidence="10">
    <location>
        <begin position="33"/>
        <end position="337"/>
    </location>
</feature>
<keyword evidence="3" id="KW-0032">Aminotransferase</keyword>
<comment type="cofactor">
    <cofactor evidence="1 7 9">
        <name>pyridoxal 5'-phosphate</name>
        <dbReference type="ChEBI" id="CHEBI:597326"/>
    </cofactor>
</comment>
<dbReference type="Gene3D" id="3.40.640.10">
    <property type="entry name" value="Type I PLP-dependent aspartate aminotransferase-like (Major domain)"/>
    <property type="match status" value="1"/>
</dbReference>
<evidence type="ECO:0000256" key="2">
    <source>
        <dbReference type="ARBA" id="ARBA00009236"/>
    </source>
</evidence>
<accession>A0A1G8JPU8</accession>
<dbReference type="PANTHER" id="PTHR21152">
    <property type="entry name" value="AMINOTRANSFERASE CLASS V"/>
    <property type="match status" value="1"/>
</dbReference>
<dbReference type="Proteomes" id="UP000199527">
    <property type="component" value="Unassembled WGS sequence"/>
</dbReference>
<proteinExistence type="inferred from homology"/>
<dbReference type="Gene3D" id="3.90.1150.10">
    <property type="entry name" value="Aspartate Aminotransferase, domain 1"/>
    <property type="match status" value="1"/>
</dbReference>
<evidence type="ECO:0000256" key="8">
    <source>
        <dbReference type="RuleBase" id="RU004075"/>
    </source>
</evidence>
<evidence type="ECO:0000313" key="12">
    <source>
        <dbReference type="Proteomes" id="UP000199527"/>
    </source>
</evidence>
<dbReference type="OrthoDB" id="9766472at2"/>
<gene>
    <name evidence="11" type="ORF">SAMN04488540_101114</name>
</gene>
<dbReference type="PANTHER" id="PTHR21152:SF40">
    <property type="entry name" value="ALANINE--GLYOXYLATE AMINOTRANSFERASE"/>
    <property type="match status" value="1"/>
</dbReference>
<feature type="binding site" evidence="6">
    <location>
        <position position="347"/>
    </location>
    <ligand>
        <name>substrate</name>
    </ligand>
</feature>
<evidence type="ECO:0000256" key="5">
    <source>
        <dbReference type="ARBA" id="ARBA00022898"/>
    </source>
</evidence>
<dbReference type="RefSeq" id="WP_090360152.1">
    <property type="nucleotide sequence ID" value="NZ_FNEM01000001.1"/>
</dbReference>
<dbReference type="InterPro" id="IPR015424">
    <property type="entry name" value="PyrdxlP-dep_Trfase"/>
</dbReference>
<evidence type="ECO:0000256" key="6">
    <source>
        <dbReference type="PIRSR" id="PIRSR000524-1"/>
    </source>
</evidence>
<evidence type="ECO:0000256" key="4">
    <source>
        <dbReference type="ARBA" id="ARBA00022679"/>
    </source>
</evidence>
<dbReference type="Pfam" id="PF00266">
    <property type="entry name" value="Aminotran_5"/>
    <property type="match status" value="1"/>
</dbReference>
<dbReference type="PROSITE" id="PS00595">
    <property type="entry name" value="AA_TRANSFER_CLASS_5"/>
    <property type="match status" value="1"/>
</dbReference>
<dbReference type="InterPro" id="IPR015421">
    <property type="entry name" value="PyrdxlP-dep_Trfase_major"/>
</dbReference>
<keyword evidence="12" id="KW-1185">Reference proteome</keyword>
<comment type="similarity">
    <text evidence="2 8">Belongs to the class-V pyridoxal-phosphate-dependent aminotransferase family.</text>
</comment>
<evidence type="ECO:0000259" key="10">
    <source>
        <dbReference type="Pfam" id="PF00266"/>
    </source>
</evidence>
<dbReference type="GO" id="GO:0004760">
    <property type="term" value="F:L-serine-pyruvate transaminase activity"/>
    <property type="evidence" value="ECO:0007669"/>
    <property type="project" value="TreeGrafter"/>
</dbReference>
<evidence type="ECO:0000313" key="11">
    <source>
        <dbReference type="EMBL" id="SDI33037.1"/>
    </source>
</evidence>
<dbReference type="FunFam" id="3.40.640.10:FF:000027">
    <property type="entry name" value="Serine--pyruvate aminotransferase, mitochondrial"/>
    <property type="match status" value="1"/>
</dbReference>
<evidence type="ECO:0000256" key="7">
    <source>
        <dbReference type="PIRSR" id="PIRSR000524-50"/>
    </source>
</evidence>
<dbReference type="AlphaFoldDB" id="A0A1G8JPU8"/>
<evidence type="ECO:0000256" key="9">
    <source>
        <dbReference type="RuleBase" id="RU004504"/>
    </source>
</evidence>
<dbReference type="SUPFAM" id="SSF53383">
    <property type="entry name" value="PLP-dependent transferases"/>
    <property type="match status" value="1"/>
</dbReference>
<name>A0A1G8JPU8_9GAMM</name>
<dbReference type="InterPro" id="IPR015422">
    <property type="entry name" value="PyrdxlP-dep_Trfase_small"/>
</dbReference>
<organism evidence="11 12">
    <name type="scientific">Ferrimonas sediminum</name>
    <dbReference type="NCBI Taxonomy" id="718193"/>
    <lineage>
        <taxon>Bacteria</taxon>
        <taxon>Pseudomonadati</taxon>
        <taxon>Pseudomonadota</taxon>
        <taxon>Gammaproteobacteria</taxon>
        <taxon>Alteromonadales</taxon>
        <taxon>Ferrimonadaceae</taxon>
        <taxon>Ferrimonas</taxon>
    </lineage>
</organism>
<sequence>MSFKPFNPPSRTLMGPGPSDVHPQVLQALAKPTVGHLDPTFIAMMDEVKALLQYAFQTDNPFTIAVSAPGSAGMETCFVNLVEPGEKVIVCRNGVFGERMRQNVERLGGEAVVVDDAWGTPVSVDKVAAALQQHPDAKFLAFVHAETSTGALSDAKALCDLAQQHDCLSIVDAVTSLGGVELRVDDWGIDAIYSGSQKCLSCVPGISPVSFSPKAVAKLEARQTPVPSWFLDQTLVMGYWSGTGKRSYHHTAPVNSLYALHESLRLLHEEGLENAWARHDRMHQKLKTGLEGLGLRFVVEEAHRLPQLNAVYLPEGVDDAEVRGQLLNRFNLEIGAGLGDLAGKAWRIGLMGYAAREENVTLCLGALEEVLN</sequence>
<keyword evidence="4" id="KW-0808">Transferase</keyword>
<dbReference type="PIRSF" id="PIRSF000524">
    <property type="entry name" value="SPT"/>
    <property type="match status" value="1"/>
</dbReference>
<protein>
    <submittedName>
        <fullName evidence="11">Alanine-glyoxylate transaminase / serine-glyoxylate transaminase / serine-pyruvate transaminase</fullName>
    </submittedName>
</protein>
<dbReference type="CDD" id="cd06451">
    <property type="entry name" value="AGAT_like"/>
    <property type="match status" value="1"/>
</dbReference>
<reference evidence="12" key="1">
    <citation type="submission" date="2016-10" db="EMBL/GenBank/DDBJ databases">
        <authorList>
            <person name="Varghese N."/>
            <person name="Submissions S."/>
        </authorList>
    </citation>
    <scope>NUCLEOTIDE SEQUENCE [LARGE SCALE GENOMIC DNA]</scope>
    <source>
        <strain evidence="12">DSM 23317</strain>
    </source>
</reference>
<feature type="modified residue" description="N6-(pyridoxal phosphate)lysine" evidence="7">
    <location>
        <position position="198"/>
    </location>
</feature>
<evidence type="ECO:0000256" key="3">
    <source>
        <dbReference type="ARBA" id="ARBA00022576"/>
    </source>
</evidence>
<dbReference type="GO" id="GO:0019265">
    <property type="term" value="P:glycine biosynthetic process, by transamination of glyoxylate"/>
    <property type="evidence" value="ECO:0007669"/>
    <property type="project" value="TreeGrafter"/>
</dbReference>
<evidence type="ECO:0000256" key="1">
    <source>
        <dbReference type="ARBA" id="ARBA00001933"/>
    </source>
</evidence>
<dbReference type="InterPro" id="IPR000192">
    <property type="entry name" value="Aminotrans_V_dom"/>
</dbReference>
<dbReference type="InterPro" id="IPR024169">
    <property type="entry name" value="SP_NH2Trfase/AEP_transaminase"/>
</dbReference>
<dbReference type="InterPro" id="IPR020578">
    <property type="entry name" value="Aminotrans_V_PyrdxlP_BS"/>
</dbReference>
<dbReference type="EMBL" id="FNEM01000001">
    <property type="protein sequence ID" value="SDI33037.1"/>
    <property type="molecule type" value="Genomic_DNA"/>
</dbReference>
<keyword evidence="5 7" id="KW-0663">Pyridoxal phosphate</keyword>